<name>A0A4Y2DN53_ARAVE</name>
<dbReference type="EMBL" id="BGPR01000400">
    <property type="protein sequence ID" value="GBM18232.1"/>
    <property type="molecule type" value="Genomic_DNA"/>
</dbReference>
<gene>
    <name evidence="1" type="ORF">AVEN_39003_1</name>
</gene>
<comment type="caution">
    <text evidence="1">The sequence shown here is derived from an EMBL/GenBank/DDBJ whole genome shotgun (WGS) entry which is preliminary data.</text>
</comment>
<evidence type="ECO:0000313" key="1">
    <source>
        <dbReference type="EMBL" id="GBM18232.1"/>
    </source>
</evidence>
<keyword evidence="2" id="KW-1185">Reference proteome</keyword>
<dbReference type="Proteomes" id="UP000499080">
    <property type="component" value="Unassembled WGS sequence"/>
</dbReference>
<sequence length="125" mass="14370">MLITTAPVLGYYDPNKEVRIQVDASDADLTKNVTPQEKAQCVGWFIDIKSDRQVNFECIKKFLDYRCSQAQDITHHKTHQENAAYENEPADHKAIWFLRKSALFPPELPRWDPPGSVQKSASKRP</sequence>
<protein>
    <submittedName>
        <fullName evidence="1">Uncharacterized protein</fullName>
    </submittedName>
</protein>
<dbReference type="AlphaFoldDB" id="A0A4Y2DN53"/>
<accession>A0A4Y2DN53</accession>
<evidence type="ECO:0000313" key="2">
    <source>
        <dbReference type="Proteomes" id="UP000499080"/>
    </source>
</evidence>
<reference evidence="1 2" key="1">
    <citation type="journal article" date="2019" name="Sci. Rep.">
        <title>Orb-weaving spider Araneus ventricosus genome elucidates the spidroin gene catalogue.</title>
        <authorList>
            <person name="Kono N."/>
            <person name="Nakamura H."/>
            <person name="Ohtoshi R."/>
            <person name="Moran D.A.P."/>
            <person name="Shinohara A."/>
            <person name="Yoshida Y."/>
            <person name="Fujiwara M."/>
            <person name="Mori M."/>
            <person name="Tomita M."/>
            <person name="Arakawa K."/>
        </authorList>
    </citation>
    <scope>NUCLEOTIDE SEQUENCE [LARGE SCALE GENOMIC DNA]</scope>
</reference>
<organism evidence="1 2">
    <name type="scientific">Araneus ventricosus</name>
    <name type="common">Orbweaver spider</name>
    <name type="synonym">Epeira ventricosa</name>
    <dbReference type="NCBI Taxonomy" id="182803"/>
    <lineage>
        <taxon>Eukaryota</taxon>
        <taxon>Metazoa</taxon>
        <taxon>Ecdysozoa</taxon>
        <taxon>Arthropoda</taxon>
        <taxon>Chelicerata</taxon>
        <taxon>Arachnida</taxon>
        <taxon>Araneae</taxon>
        <taxon>Araneomorphae</taxon>
        <taxon>Entelegynae</taxon>
        <taxon>Araneoidea</taxon>
        <taxon>Araneidae</taxon>
        <taxon>Araneus</taxon>
    </lineage>
</organism>
<proteinExistence type="predicted"/>